<organism evidence="1 2">
    <name type="scientific">Pseudohalocynthiibacter aestuariivivens</name>
    <dbReference type="NCBI Taxonomy" id="1591409"/>
    <lineage>
        <taxon>Bacteria</taxon>
        <taxon>Pseudomonadati</taxon>
        <taxon>Pseudomonadota</taxon>
        <taxon>Alphaproteobacteria</taxon>
        <taxon>Rhodobacterales</taxon>
        <taxon>Paracoccaceae</taxon>
        <taxon>Pseudohalocynthiibacter</taxon>
    </lineage>
</organism>
<evidence type="ECO:0008006" key="3">
    <source>
        <dbReference type="Google" id="ProtNLM"/>
    </source>
</evidence>
<proteinExistence type="predicted"/>
<protein>
    <recommendedName>
        <fullName evidence="3">Histidine kinase</fullName>
    </recommendedName>
</protein>
<sequence>MDEKKVHTTSIRENLRTKYKDLTLEALTVRYAVLKSLQMLDELSPAERAQVSIMLARDLVQTAEKAVEISDREQLQVLQSSLIDLIANVQSV</sequence>
<gene>
    <name evidence="1" type="ORF">ACFFUT_13340</name>
</gene>
<comment type="caution">
    <text evidence="1">The sequence shown here is derived from an EMBL/GenBank/DDBJ whole genome shotgun (WGS) entry which is preliminary data.</text>
</comment>
<evidence type="ECO:0000313" key="1">
    <source>
        <dbReference type="EMBL" id="MFB9232770.1"/>
    </source>
</evidence>
<name>A0ABV5JH25_9RHOB</name>
<dbReference type="RefSeq" id="WP_213890666.1">
    <property type="nucleotide sequence ID" value="NZ_JAGFNU010000013.1"/>
</dbReference>
<evidence type="ECO:0000313" key="2">
    <source>
        <dbReference type="Proteomes" id="UP001589683"/>
    </source>
</evidence>
<dbReference type="EMBL" id="JBHMEA010000043">
    <property type="protein sequence ID" value="MFB9232770.1"/>
    <property type="molecule type" value="Genomic_DNA"/>
</dbReference>
<keyword evidence="2" id="KW-1185">Reference proteome</keyword>
<reference evidence="1 2" key="1">
    <citation type="submission" date="2024-09" db="EMBL/GenBank/DDBJ databases">
        <authorList>
            <person name="Sun Q."/>
            <person name="Mori K."/>
        </authorList>
    </citation>
    <scope>NUCLEOTIDE SEQUENCE [LARGE SCALE GENOMIC DNA]</scope>
    <source>
        <strain evidence="1 2">CECT 8726</strain>
    </source>
</reference>
<accession>A0ABV5JH25</accession>
<dbReference type="Proteomes" id="UP001589683">
    <property type="component" value="Unassembled WGS sequence"/>
</dbReference>